<sequence>MLAQSQLQVPRKTLKVVCLLLLSLKFTSHCADLVLQLLHTLLRLKEPCGVRRSMGTAAHLRSPYHGAFGRFLCACQPSMKMLQLVFLRRELLFQPLVLHL</sequence>
<dbReference type="EMBL" id="HBFA01016064">
    <property type="protein sequence ID" value="CAD8665598.1"/>
    <property type="molecule type" value="Transcribed_RNA"/>
</dbReference>
<accession>A0A7S0WFX2</accession>
<evidence type="ECO:0008006" key="3">
    <source>
        <dbReference type="Google" id="ProtNLM"/>
    </source>
</evidence>
<gene>
    <name evidence="2" type="ORF">POBO1169_LOCUS8273</name>
</gene>
<feature type="signal peptide" evidence="1">
    <location>
        <begin position="1"/>
        <end position="30"/>
    </location>
</feature>
<name>A0A7S0WFX2_9CHLO</name>
<evidence type="ECO:0000313" key="2">
    <source>
        <dbReference type="EMBL" id="CAD8665598.1"/>
    </source>
</evidence>
<protein>
    <recommendedName>
        <fullName evidence="3">Secreted protein</fullName>
    </recommendedName>
</protein>
<reference evidence="2" key="1">
    <citation type="submission" date="2021-01" db="EMBL/GenBank/DDBJ databases">
        <authorList>
            <person name="Corre E."/>
            <person name="Pelletier E."/>
            <person name="Niang G."/>
            <person name="Scheremetjew M."/>
            <person name="Finn R."/>
            <person name="Kale V."/>
            <person name="Holt S."/>
            <person name="Cochrane G."/>
            <person name="Meng A."/>
            <person name="Brown T."/>
            <person name="Cohen L."/>
        </authorList>
    </citation>
    <scope>NUCLEOTIDE SEQUENCE</scope>
    <source>
        <strain evidence="2">CCMP722</strain>
    </source>
</reference>
<dbReference type="AlphaFoldDB" id="A0A7S0WFX2"/>
<keyword evidence="1" id="KW-0732">Signal</keyword>
<organism evidence="2">
    <name type="scientific">Pyramimonas obovata</name>
    <dbReference type="NCBI Taxonomy" id="1411642"/>
    <lineage>
        <taxon>Eukaryota</taxon>
        <taxon>Viridiplantae</taxon>
        <taxon>Chlorophyta</taxon>
        <taxon>Pyramimonadophyceae</taxon>
        <taxon>Pyramimonadales</taxon>
        <taxon>Pyramimonadaceae</taxon>
        <taxon>Pyramimonas</taxon>
        <taxon>Pyramimonas incertae sedis</taxon>
    </lineage>
</organism>
<feature type="chain" id="PRO_5030705504" description="Secreted protein" evidence="1">
    <location>
        <begin position="31"/>
        <end position="100"/>
    </location>
</feature>
<proteinExistence type="predicted"/>
<evidence type="ECO:0000256" key="1">
    <source>
        <dbReference type="SAM" id="SignalP"/>
    </source>
</evidence>